<comment type="caution">
    <text evidence="4">The sequence shown here is derived from an EMBL/GenBank/DDBJ whole genome shotgun (WGS) entry which is preliminary data.</text>
</comment>
<gene>
    <name evidence="4" type="ORF">CQS04_09600</name>
</gene>
<evidence type="ECO:0000259" key="3">
    <source>
        <dbReference type="PROSITE" id="PS51186"/>
    </source>
</evidence>
<evidence type="ECO:0000313" key="5">
    <source>
        <dbReference type="Proteomes" id="UP000228680"/>
    </source>
</evidence>
<proteinExistence type="predicted"/>
<dbReference type="GO" id="GO:0016747">
    <property type="term" value="F:acyltransferase activity, transferring groups other than amino-acyl groups"/>
    <property type="evidence" value="ECO:0007669"/>
    <property type="project" value="InterPro"/>
</dbReference>
<dbReference type="SUPFAM" id="SSF55729">
    <property type="entry name" value="Acyl-CoA N-acyltransferases (Nat)"/>
    <property type="match status" value="2"/>
</dbReference>
<evidence type="ECO:0000313" key="4">
    <source>
        <dbReference type="EMBL" id="PJK16158.1"/>
    </source>
</evidence>
<sequence>MRTIEELEAIKALQKEVEAHDKLEMKLNWEMLETREHDRMDFFHYEEGELVAFLGLYGFGSTVEVTGMVKPSERRKGHFTKLFTEAMATVKELGFTKVLLNAPASSEAAKQFLNKQGASYAFSEHQMQWHPGCLEDGTGFTLRKAEDKDLELRTRLDIEVFGLTREDSLATEGRITNEPDTDLWMIEVEEEPVGKVRVKREYGQAWVYGFAILPEHQGKGTGRQVLRRIVKEQSEAGYTVHLEVEATNANALRLYESVGFRVHHAQDYYTFHLK</sequence>
<dbReference type="RefSeq" id="WP_100353935.1">
    <property type="nucleotide sequence ID" value="NZ_PCGR01000003.1"/>
</dbReference>
<dbReference type="CDD" id="cd04301">
    <property type="entry name" value="NAT_SF"/>
    <property type="match status" value="2"/>
</dbReference>
<dbReference type="PROSITE" id="PS51186">
    <property type="entry name" value="GNAT"/>
    <property type="match status" value="2"/>
</dbReference>
<keyword evidence="5" id="KW-1185">Reference proteome</keyword>
<dbReference type="PANTHER" id="PTHR43877">
    <property type="entry name" value="AMINOALKYLPHOSPHONATE N-ACETYLTRANSFERASE-RELATED-RELATED"/>
    <property type="match status" value="1"/>
</dbReference>
<reference evidence="4 5" key="1">
    <citation type="submission" date="2017-10" db="EMBL/GenBank/DDBJ databases">
        <title>Draft genome of Chryseomicrobium casticus sp. nov.</title>
        <authorList>
            <person name="Chakraborty R."/>
            <person name="Saha T."/>
        </authorList>
    </citation>
    <scope>NUCLEOTIDE SEQUENCE [LARGE SCALE GENOMIC DNA]</scope>
    <source>
        <strain evidence="4 5">ET03</strain>
    </source>
</reference>
<accession>A0A2M9EY82</accession>
<evidence type="ECO:0000256" key="1">
    <source>
        <dbReference type="ARBA" id="ARBA00022679"/>
    </source>
</evidence>
<dbReference type="Pfam" id="PF00583">
    <property type="entry name" value="Acetyltransf_1"/>
    <property type="match status" value="2"/>
</dbReference>
<name>A0A2M9EY82_9BACL</name>
<protein>
    <submittedName>
        <fullName evidence="4">GNAT family N-acetyltransferase</fullName>
    </submittedName>
</protein>
<feature type="domain" description="N-acetyltransferase" evidence="3">
    <location>
        <begin position="1"/>
        <end position="147"/>
    </location>
</feature>
<dbReference type="OrthoDB" id="7163760at2"/>
<dbReference type="InterPro" id="IPR000182">
    <property type="entry name" value="GNAT_dom"/>
</dbReference>
<organism evidence="4 5">
    <name type="scientific">Chryseomicrobium excrementi</name>
    <dbReference type="NCBI Taxonomy" id="2041346"/>
    <lineage>
        <taxon>Bacteria</taxon>
        <taxon>Bacillati</taxon>
        <taxon>Bacillota</taxon>
        <taxon>Bacilli</taxon>
        <taxon>Bacillales</taxon>
        <taxon>Caryophanaceae</taxon>
        <taxon>Chryseomicrobium</taxon>
    </lineage>
</organism>
<feature type="domain" description="N-acetyltransferase" evidence="3">
    <location>
        <begin position="140"/>
        <end position="274"/>
    </location>
</feature>
<dbReference type="EMBL" id="PCGR01000003">
    <property type="protein sequence ID" value="PJK16158.1"/>
    <property type="molecule type" value="Genomic_DNA"/>
</dbReference>
<dbReference type="Gene3D" id="3.40.630.30">
    <property type="match status" value="1"/>
</dbReference>
<keyword evidence="1 4" id="KW-0808">Transferase</keyword>
<evidence type="ECO:0000256" key="2">
    <source>
        <dbReference type="ARBA" id="ARBA00023315"/>
    </source>
</evidence>
<dbReference type="Proteomes" id="UP000228680">
    <property type="component" value="Unassembled WGS sequence"/>
</dbReference>
<dbReference type="InterPro" id="IPR016181">
    <property type="entry name" value="Acyl_CoA_acyltransferase"/>
</dbReference>
<dbReference type="AlphaFoldDB" id="A0A2M9EY82"/>
<keyword evidence="2" id="KW-0012">Acyltransferase</keyword>
<dbReference type="InterPro" id="IPR050832">
    <property type="entry name" value="Bact_Acetyltransf"/>
</dbReference>